<feature type="modified residue" description="4-aspartylphosphate" evidence="1">
    <location>
        <position position="56"/>
    </location>
</feature>
<dbReference type="PROSITE" id="PS50110">
    <property type="entry name" value="RESPONSE_REGULATORY"/>
    <property type="match status" value="1"/>
</dbReference>
<dbReference type="PROSITE" id="PS51832">
    <property type="entry name" value="HD_GYP"/>
    <property type="match status" value="1"/>
</dbReference>
<evidence type="ECO:0000259" key="3">
    <source>
        <dbReference type="PROSITE" id="PS51832"/>
    </source>
</evidence>
<dbReference type="EMBL" id="LT960612">
    <property type="protein sequence ID" value="SON51749.1"/>
    <property type="molecule type" value="Genomic_DNA"/>
</dbReference>
<dbReference type="AlphaFoldDB" id="A0A2N8ZIM1"/>
<evidence type="ECO:0000259" key="2">
    <source>
        <dbReference type="PROSITE" id="PS50110"/>
    </source>
</evidence>
<keyword evidence="5" id="KW-1185">Reference proteome</keyword>
<dbReference type="Pfam" id="PF00072">
    <property type="entry name" value="Response_reg"/>
    <property type="match status" value="1"/>
</dbReference>
<dbReference type="PANTHER" id="PTHR45228">
    <property type="entry name" value="CYCLIC DI-GMP PHOSPHODIESTERASE TM_0186-RELATED"/>
    <property type="match status" value="1"/>
</dbReference>
<reference evidence="4 5" key="1">
    <citation type="submission" date="2017-10" db="EMBL/GenBank/DDBJ databases">
        <authorList>
            <person name="Banno H."/>
            <person name="Chua N.-H."/>
        </authorList>
    </citation>
    <scope>NUCLEOTIDE SEQUENCE [LARGE SCALE GENOMIC DNA]</scope>
    <source>
        <strain evidence="4">Vibrio tapetis CECT4600</strain>
    </source>
</reference>
<dbReference type="SMART" id="SM00448">
    <property type="entry name" value="REC"/>
    <property type="match status" value="1"/>
</dbReference>
<evidence type="ECO:0000313" key="5">
    <source>
        <dbReference type="Proteomes" id="UP000235828"/>
    </source>
</evidence>
<dbReference type="InterPro" id="IPR001789">
    <property type="entry name" value="Sig_transdc_resp-reg_receiver"/>
</dbReference>
<evidence type="ECO:0000256" key="1">
    <source>
        <dbReference type="PROSITE-ProRule" id="PRU00169"/>
    </source>
</evidence>
<feature type="domain" description="Response regulatory" evidence="2">
    <location>
        <begin position="8"/>
        <end position="122"/>
    </location>
</feature>
<dbReference type="PANTHER" id="PTHR45228:SF8">
    <property type="entry name" value="TWO-COMPONENT RESPONSE REGULATOR-RELATED"/>
    <property type="match status" value="1"/>
</dbReference>
<dbReference type="Pfam" id="PF13487">
    <property type="entry name" value="HD_5"/>
    <property type="match status" value="1"/>
</dbReference>
<dbReference type="GO" id="GO:0000160">
    <property type="term" value="P:phosphorelay signal transduction system"/>
    <property type="evidence" value="ECO:0007669"/>
    <property type="project" value="InterPro"/>
</dbReference>
<sequence length="433" mass="49366">MSENSLVKLLVLDGELQITKSLTRLLRKEFTVVAFNDSSQALTYLEQHSVCIVLIDIGTPKLNGVQFLSKVNSIQPNAIRIAMSGDSSYRTLTHAINEGCIHRLVEKPWEIDDLKSVLGHYKAKNNTPATEDKNAQQLERENAQLHDDNRKLGRYIEQEKLHLNRLAGKYQTLVHRYQSLTEDTLQAIASVAASHSWYKLSDLRRVALHARQLATYMNLPEDVIHQTFKCAMIHPIGLAFSKLENQSVSNFSYHHVGPCCYGQNIEVFLKDNLSFSDLTDSIWHQDENYDGTGFPERLSAEKIPLISRLLRVVKDYDYLTVTNCNFEKLRPPELAAIFLREKSEIYYDPEVVRAYLKMLDVRPQDEARSIDYSVGLYDINPGDELKRDLLLSNGKILIKSGSKLNEEMLQRLAEMEKSGNQKFAYLISATSKG</sequence>
<dbReference type="OrthoDB" id="9802066at2"/>
<dbReference type="Gene3D" id="3.40.50.2300">
    <property type="match status" value="1"/>
</dbReference>
<feature type="domain" description="HD-GYP" evidence="3">
    <location>
        <begin position="166"/>
        <end position="371"/>
    </location>
</feature>
<dbReference type="Proteomes" id="UP000235828">
    <property type="component" value="Chromosome B"/>
</dbReference>
<dbReference type="InterPro" id="IPR011006">
    <property type="entry name" value="CheY-like_superfamily"/>
</dbReference>
<name>A0A2N8ZIM1_9VIBR</name>
<dbReference type="SUPFAM" id="SSF52172">
    <property type="entry name" value="CheY-like"/>
    <property type="match status" value="1"/>
</dbReference>
<dbReference type="Gene3D" id="1.10.3210.10">
    <property type="entry name" value="Hypothetical protein af1432"/>
    <property type="match status" value="1"/>
</dbReference>
<dbReference type="KEGG" id="vta:B0138"/>
<dbReference type="InterPro" id="IPR037522">
    <property type="entry name" value="HD_GYP_dom"/>
</dbReference>
<gene>
    <name evidence="4" type="ORF">VTAP4600_B0138</name>
</gene>
<organism evidence="4 5">
    <name type="scientific">Vibrio tapetis subsp. tapetis</name>
    <dbReference type="NCBI Taxonomy" id="1671868"/>
    <lineage>
        <taxon>Bacteria</taxon>
        <taxon>Pseudomonadati</taxon>
        <taxon>Pseudomonadota</taxon>
        <taxon>Gammaproteobacteria</taxon>
        <taxon>Vibrionales</taxon>
        <taxon>Vibrionaceae</taxon>
        <taxon>Vibrio</taxon>
    </lineage>
</organism>
<protein>
    <submittedName>
        <fullName evidence="4">Response regulator</fullName>
    </submittedName>
</protein>
<dbReference type="RefSeq" id="WP_102524143.1">
    <property type="nucleotide sequence ID" value="NZ_LT960612.1"/>
</dbReference>
<proteinExistence type="predicted"/>
<accession>A0A2N8ZIM1</accession>
<dbReference type="SUPFAM" id="SSF109604">
    <property type="entry name" value="HD-domain/PDEase-like"/>
    <property type="match status" value="1"/>
</dbReference>
<dbReference type="InterPro" id="IPR052020">
    <property type="entry name" value="Cyclic_di-GMP/3'3'-cGAMP_PDE"/>
</dbReference>
<keyword evidence="1" id="KW-0597">Phosphoprotein</keyword>
<evidence type="ECO:0000313" key="4">
    <source>
        <dbReference type="EMBL" id="SON51749.1"/>
    </source>
</evidence>